<name>A0A8T3LJ32_ECOLX</name>
<feature type="non-terminal residue" evidence="1">
    <location>
        <position position="113"/>
    </location>
</feature>
<protein>
    <submittedName>
        <fullName evidence="1">ATPase</fullName>
    </submittedName>
</protein>
<proteinExistence type="predicted"/>
<gene>
    <name evidence="1" type="ORF">HLX92_27755</name>
</gene>
<organism evidence="1 2">
    <name type="scientific">Escherichia coli</name>
    <dbReference type="NCBI Taxonomy" id="562"/>
    <lineage>
        <taxon>Bacteria</taxon>
        <taxon>Pseudomonadati</taxon>
        <taxon>Pseudomonadota</taxon>
        <taxon>Gammaproteobacteria</taxon>
        <taxon>Enterobacterales</taxon>
        <taxon>Enterobacteriaceae</taxon>
        <taxon>Escherichia</taxon>
    </lineage>
</organism>
<dbReference type="Proteomes" id="UP000523197">
    <property type="component" value="Unassembled WGS sequence"/>
</dbReference>
<dbReference type="AlphaFoldDB" id="A0A8T3LJ32"/>
<evidence type="ECO:0000313" key="2">
    <source>
        <dbReference type="Proteomes" id="UP000523197"/>
    </source>
</evidence>
<dbReference type="EMBL" id="JABFNF010000558">
    <property type="protein sequence ID" value="MBA1889913.1"/>
    <property type="molecule type" value="Genomic_DNA"/>
</dbReference>
<feature type="non-terminal residue" evidence="1">
    <location>
        <position position="1"/>
    </location>
</feature>
<comment type="caution">
    <text evidence="1">The sequence shown here is derived from an EMBL/GenBank/DDBJ whole genome shotgun (WGS) entry which is preliminary data.</text>
</comment>
<sequence>FELGRAESVFSDIAKKVGKHFIVMPFKKLPDPGTMKAMVDESKKSSKNGVVVFDTFFFDRQRANPETLPALKSSLTYLENEGINYILAGKDVFNEEFVDHIDRPAMSNQEILK</sequence>
<accession>A0A8T3LJ32</accession>
<evidence type="ECO:0000313" key="1">
    <source>
        <dbReference type="EMBL" id="MBA1889913.1"/>
    </source>
</evidence>
<reference evidence="1 2" key="1">
    <citation type="submission" date="2020-05" db="EMBL/GenBank/DDBJ databases">
        <title>Epidemiological investigations into extended-spectrum beta-lactam resistant Escherichia coli ST457 carried by Australian Silver gulls identified clonal lineages that cause ExPEC disease.</title>
        <authorList>
            <person name="Nesporova K."/>
            <person name="Wyrsch E.R."/>
            <person name="Valcek A."/>
            <person name="Bitar I."/>
            <person name="Chaw K."/>
            <person name="Harris P."/>
            <person name="Hrabak J."/>
            <person name="Djordjevic S.P."/>
            <person name="Dolejska M."/>
        </authorList>
    </citation>
    <scope>NUCLEOTIDE SEQUENCE [LARGE SCALE GENOMIC DNA]</scope>
    <source>
        <strain evidence="1 2">CE1966</strain>
    </source>
</reference>